<gene>
    <name evidence="1" type="ORF">BON30_14855</name>
</gene>
<organism evidence="1 2">
    <name type="scientific">Cystobacter ferrugineus</name>
    <dbReference type="NCBI Taxonomy" id="83449"/>
    <lineage>
        <taxon>Bacteria</taxon>
        <taxon>Pseudomonadati</taxon>
        <taxon>Myxococcota</taxon>
        <taxon>Myxococcia</taxon>
        <taxon>Myxococcales</taxon>
        <taxon>Cystobacterineae</taxon>
        <taxon>Archangiaceae</taxon>
        <taxon>Cystobacter</taxon>
    </lineage>
</organism>
<keyword evidence="2" id="KW-1185">Reference proteome</keyword>
<dbReference type="RefSeq" id="WP_071898946.1">
    <property type="nucleotide sequence ID" value="NZ_MPIN01000003.1"/>
</dbReference>
<sequence>MKDEAQKKTQPVGARSQLGHLEQAIRTELGALHTAVEPLLVEVRADVNALHPESGGTRLAPKEQESRQDKLLGVLNELEDVLEALQLAVRSGRPGPAAASGEE</sequence>
<dbReference type="STRING" id="83449.BON30_14855"/>
<dbReference type="EMBL" id="MPIN01000003">
    <property type="protein sequence ID" value="OJH40314.1"/>
    <property type="molecule type" value="Genomic_DNA"/>
</dbReference>
<dbReference type="OrthoDB" id="5525029at2"/>
<accession>A0A1L9BDI2</accession>
<dbReference type="Proteomes" id="UP000182229">
    <property type="component" value="Unassembled WGS sequence"/>
</dbReference>
<name>A0A1L9BDI2_9BACT</name>
<proteinExistence type="predicted"/>
<evidence type="ECO:0000313" key="2">
    <source>
        <dbReference type="Proteomes" id="UP000182229"/>
    </source>
</evidence>
<dbReference type="AlphaFoldDB" id="A0A1L9BDI2"/>
<comment type="caution">
    <text evidence="1">The sequence shown here is derived from an EMBL/GenBank/DDBJ whole genome shotgun (WGS) entry which is preliminary data.</text>
</comment>
<evidence type="ECO:0000313" key="1">
    <source>
        <dbReference type="EMBL" id="OJH40314.1"/>
    </source>
</evidence>
<reference evidence="1 2" key="2">
    <citation type="submission" date="2016-12" db="EMBL/GenBank/DDBJ databases">
        <title>Draft Genome Sequence of Cystobacter ferrugineus Strain Cbfe23.</title>
        <authorList>
            <person name="Akbar S."/>
            <person name="Dowd S.E."/>
            <person name="Stevens D.C."/>
        </authorList>
    </citation>
    <scope>NUCLEOTIDE SEQUENCE [LARGE SCALE GENOMIC DNA]</scope>
    <source>
        <strain evidence="1 2">Cbfe23</strain>
    </source>
</reference>
<protein>
    <submittedName>
        <fullName evidence="1">Uncharacterized protein</fullName>
    </submittedName>
</protein>
<reference evidence="2" key="1">
    <citation type="submission" date="2016-11" db="EMBL/GenBank/DDBJ databases">
        <authorList>
            <person name="Shukria A."/>
            <person name="Stevens D.C."/>
        </authorList>
    </citation>
    <scope>NUCLEOTIDE SEQUENCE [LARGE SCALE GENOMIC DNA]</scope>
    <source>
        <strain evidence="2">Cbfe23</strain>
    </source>
</reference>